<dbReference type="InterPro" id="IPR036259">
    <property type="entry name" value="MFS_trans_sf"/>
</dbReference>
<name>A0A5P2CJX9_STRVZ</name>
<evidence type="ECO:0000256" key="1">
    <source>
        <dbReference type="ARBA" id="ARBA00004651"/>
    </source>
</evidence>
<evidence type="ECO:0000256" key="9">
    <source>
        <dbReference type="SAM" id="Phobius"/>
    </source>
</evidence>
<dbReference type="GO" id="GO:0022857">
    <property type="term" value="F:transmembrane transporter activity"/>
    <property type="evidence" value="ECO:0007669"/>
    <property type="project" value="InterPro"/>
</dbReference>
<evidence type="ECO:0000256" key="4">
    <source>
        <dbReference type="ARBA" id="ARBA00022692"/>
    </source>
</evidence>
<feature type="domain" description="Major facilitator superfamily (MFS) profile" evidence="10">
    <location>
        <begin position="26"/>
        <end position="467"/>
    </location>
</feature>
<feature type="region of interest" description="Disordered" evidence="8">
    <location>
        <begin position="1"/>
        <end position="20"/>
    </location>
</feature>
<dbReference type="Gene3D" id="1.20.1250.20">
    <property type="entry name" value="MFS general substrate transporter like domains"/>
    <property type="match status" value="1"/>
</dbReference>
<sequence length="480" mass="48691">MADHTAPPGPTAGSTPGATSDGPRHVLLPLALAQFICSFAGSNMNVMINDISEDLDTTVQGVQTAITIFLLVMAALMIPGGKLTERHGRKRCFQAGLAVYGVGALLSAFAPGLGLLILGNSVLEGIGTALLIPPVYILATLLFTGVTDRARAFGAIMAMGGIGAAAGPLIGGLITTAVSWRAAFVFQALIVGFILLLSRRVPDPLPADPTASFDVRGTVLSAVGLIVLVTGILAVDDNAWLAAGLLAAGALVLVWFFRSARAMERAGKEPLLSTSLFHNRTSNLGLITQHVQWLVLMGVSFVVAAYLQVVRGHNAIETGVIFTAATVGLLASSLAAERFARRRAQRTLITGGFVITLGGIVVLLVMSGGSASAWASSPGLFLIGVGLGVMLTPSVNIVQSSFAEDEQGEISGLSRSVSNLGSSVGTAVAGTILVADPSHAYAAAMITLAALGLIGLGAATLLPGGSAPNVATTRAAGAGG</sequence>
<protein>
    <submittedName>
        <fullName evidence="11">MFS transporter</fullName>
    </submittedName>
</protein>
<feature type="transmembrane region" description="Helical" evidence="9">
    <location>
        <begin position="125"/>
        <end position="146"/>
    </location>
</feature>
<keyword evidence="5 9" id="KW-1133">Transmembrane helix</keyword>
<evidence type="ECO:0000256" key="7">
    <source>
        <dbReference type="ARBA" id="ARBA00023251"/>
    </source>
</evidence>
<accession>A0A5P2CJX9</accession>
<feature type="transmembrane region" description="Helical" evidence="9">
    <location>
        <begin position="441"/>
        <end position="462"/>
    </location>
</feature>
<feature type="compositionally biased region" description="Low complexity" evidence="8">
    <location>
        <begin position="11"/>
        <end position="20"/>
    </location>
</feature>
<feature type="transmembrane region" description="Helical" evidence="9">
    <location>
        <begin position="315"/>
        <end position="336"/>
    </location>
</feature>
<proteinExistence type="predicted"/>
<feature type="transmembrane region" description="Helical" evidence="9">
    <location>
        <begin position="60"/>
        <end position="78"/>
    </location>
</feature>
<feature type="transmembrane region" description="Helical" evidence="9">
    <location>
        <begin position="98"/>
        <end position="119"/>
    </location>
</feature>
<dbReference type="EMBL" id="CP029191">
    <property type="protein sequence ID" value="QES42507.1"/>
    <property type="molecule type" value="Genomic_DNA"/>
</dbReference>
<organism evidence="11 12">
    <name type="scientific">Streptomyces venezuelae</name>
    <dbReference type="NCBI Taxonomy" id="54571"/>
    <lineage>
        <taxon>Bacteria</taxon>
        <taxon>Bacillati</taxon>
        <taxon>Actinomycetota</taxon>
        <taxon>Actinomycetes</taxon>
        <taxon>Kitasatosporales</taxon>
        <taxon>Streptomycetaceae</taxon>
        <taxon>Streptomyces</taxon>
    </lineage>
</organism>
<dbReference type="Gene3D" id="1.20.1720.10">
    <property type="entry name" value="Multidrug resistance protein D"/>
    <property type="match status" value="1"/>
</dbReference>
<dbReference type="InterPro" id="IPR020846">
    <property type="entry name" value="MFS_dom"/>
</dbReference>
<feature type="transmembrane region" description="Helical" evidence="9">
    <location>
        <begin position="348"/>
        <end position="367"/>
    </location>
</feature>
<dbReference type="GO" id="GO:0005886">
    <property type="term" value="C:plasma membrane"/>
    <property type="evidence" value="ECO:0007669"/>
    <property type="project" value="UniProtKB-SubCell"/>
</dbReference>
<dbReference type="PANTHER" id="PTHR42718:SF46">
    <property type="entry name" value="BLR6921 PROTEIN"/>
    <property type="match status" value="1"/>
</dbReference>
<keyword evidence="3" id="KW-1003">Cell membrane</keyword>
<evidence type="ECO:0000256" key="5">
    <source>
        <dbReference type="ARBA" id="ARBA00022989"/>
    </source>
</evidence>
<dbReference type="Proteomes" id="UP000324015">
    <property type="component" value="Chromosome"/>
</dbReference>
<dbReference type="PROSITE" id="PS50850">
    <property type="entry name" value="MFS"/>
    <property type="match status" value="1"/>
</dbReference>
<feature type="transmembrane region" description="Helical" evidence="9">
    <location>
        <begin position="417"/>
        <end position="435"/>
    </location>
</feature>
<keyword evidence="4 9" id="KW-0812">Transmembrane</keyword>
<gene>
    <name evidence="11" type="ORF">DEJ49_17360</name>
</gene>
<evidence type="ECO:0000313" key="12">
    <source>
        <dbReference type="Proteomes" id="UP000324015"/>
    </source>
</evidence>
<keyword evidence="7" id="KW-0046">Antibiotic resistance</keyword>
<feature type="transmembrane region" description="Helical" evidence="9">
    <location>
        <begin position="153"/>
        <end position="174"/>
    </location>
</feature>
<dbReference type="AlphaFoldDB" id="A0A5P2CJX9"/>
<dbReference type="RefSeq" id="WP_150184954.1">
    <property type="nucleotide sequence ID" value="NZ_CP029191.1"/>
</dbReference>
<dbReference type="SUPFAM" id="SSF103473">
    <property type="entry name" value="MFS general substrate transporter"/>
    <property type="match status" value="1"/>
</dbReference>
<feature type="transmembrane region" description="Helical" evidence="9">
    <location>
        <begin position="240"/>
        <end position="257"/>
    </location>
</feature>
<evidence type="ECO:0000256" key="3">
    <source>
        <dbReference type="ARBA" id="ARBA00022475"/>
    </source>
</evidence>
<feature type="transmembrane region" description="Helical" evidence="9">
    <location>
        <begin position="217"/>
        <end position="234"/>
    </location>
</feature>
<keyword evidence="2" id="KW-0813">Transport</keyword>
<feature type="transmembrane region" description="Helical" evidence="9">
    <location>
        <begin position="379"/>
        <end position="397"/>
    </location>
</feature>
<evidence type="ECO:0000256" key="8">
    <source>
        <dbReference type="SAM" id="MobiDB-lite"/>
    </source>
</evidence>
<evidence type="ECO:0000256" key="6">
    <source>
        <dbReference type="ARBA" id="ARBA00023136"/>
    </source>
</evidence>
<reference evidence="11 12" key="1">
    <citation type="submission" date="2018-05" db="EMBL/GenBank/DDBJ databases">
        <title>Streptomyces venezuelae.</title>
        <authorList>
            <person name="Kim W."/>
            <person name="Lee N."/>
            <person name="Cho B.-K."/>
        </authorList>
    </citation>
    <scope>NUCLEOTIDE SEQUENCE [LARGE SCALE GENOMIC DNA]</scope>
    <source>
        <strain evidence="11 12">ATCC 14585</strain>
    </source>
</reference>
<keyword evidence="6 9" id="KW-0472">Membrane</keyword>
<comment type="subcellular location">
    <subcellularLocation>
        <location evidence="1">Cell membrane</location>
        <topology evidence="1">Multi-pass membrane protein</topology>
    </subcellularLocation>
</comment>
<feature type="transmembrane region" description="Helical" evidence="9">
    <location>
        <begin position="180"/>
        <end position="197"/>
    </location>
</feature>
<evidence type="ECO:0000259" key="10">
    <source>
        <dbReference type="PROSITE" id="PS50850"/>
    </source>
</evidence>
<evidence type="ECO:0000256" key="2">
    <source>
        <dbReference type="ARBA" id="ARBA00022448"/>
    </source>
</evidence>
<evidence type="ECO:0000313" key="11">
    <source>
        <dbReference type="EMBL" id="QES42507.1"/>
    </source>
</evidence>
<dbReference type="CDD" id="cd17321">
    <property type="entry name" value="MFS_MMR_MDR_like"/>
    <property type="match status" value="1"/>
</dbReference>
<dbReference type="PANTHER" id="PTHR42718">
    <property type="entry name" value="MAJOR FACILITATOR SUPERFAMILY MULTIDRUG TRANSPORTER MFSC"/>
    <property type="match status" value="1"/>
</dbReference>
<dbReference type="InterPro" id="IPR011701">
    <property type="entry name" value="MFS"/>
</dbReference>
<dbReference type="GO" id="GO:0046677">
    <property type="term" value="P:response to antibiotic"/>
    <property type="evidence" value="ECO:0007669"/>
    <property type="project" value="UniProtKB-KW"/>
</dbReference>
<dbReference type="Pfam" id="PF07690">
    <property type="entry name" value="MFS_1"/>
    <property type="match status" value="1"/>
</dbReference>
<feature type="transmembrane region" description="Helical" evidence="9">
    <location>
        <begin position="290"/>
        <end position="309"/>
    </location>
</feature>